<dbReference type="Pfam" id="PF17919">
    <property type="entry name" value="RT_RNaseH_2"/>
    <property type="match status" value="1"/>
</dbReference>
<dbReference type="Pfam" id="PF17921">
    <property type="entry name" value="Integrase_H2C2"/>
    <property type="match status" value="1"/>
</dbReference>
<keyword evidence="7" id="KW-0695">RNA-directed DNA polymerase</keyword>
<reference evidence="7" key="1">
    <citation type="journal article" date="2019" name="Sci. Rep.">
        <title>Draft genome of Tanacetum cinerariifolium, the natural source of mosquito coil.</title>
        <authorList>
            <person name="Yamashiro T."/>
            <person name="Shiraishi A."/>
            <person name="Satake H."/>
            <person name="Nakayama K."/>
        </authorList>
    </citation>
    <scope>NUCLEOTIDE SEQUENCE</scope>
</reference>
<feature type="region of interest" description="Disordered" evidence="2">
    <location>
        <begin position="252"/>
        <end position="276"/>
    </location>
</feature>
<evidence type="ECO:0000256" key="2">
    <source>
        <dbReference type="SAM" id="MobiDB-lite"/>
    </source>
</evidence>
<gene>
    <name evidence="7" type="ORF">Tci_466815</name>
</gene>
<evidence type="ECO:0000259" key="6">
    <source>
        <dbReference type="Pfam" id="PF24626"/>
    </source>
</evidence>
<feature type="compositionally biased region" description="Acidic residues" evidence="2">
    <location>
        <begin position="23"/>
        <end position="46"/>
    </location>
</feature>
<proteinExistence type="predicted"/>
<dbReference type="Pfam" id="PF03732">
    <property type="entry name" value="Retrotrans_gag"/>
    <property type="match status" value="1"/>
</dbReference>
<dbReference type="InterPro" id="IPR056924">
    <property type="entry name" value="SH3_Tf2-1"/>
</dbReference>
<keyword evidence="7" id="KW-0808">Transferase</keyword>
<dbReference type="CDD" id="cd09274">
    <property type="entry name" value="RNase_HI_RT_Ty3"/>
    <property type="match status" value="1"/>
</dbReference>
<feature type="domain" description="Tf2-1-like SH3-like" evidence="6">
    <location>
        <begin position="781"/>
        <end position="845"/>
    </location>
</feature>
<feature type="compositionally biased region" description="Acidic residues" evidence="2">
    <location>
        <begin position="75"/>
        <end position="92"/>
    </location>
</feature>
<dbReference type="AlphaFoldDB" id="A0A699HZ97"/>
<sequence length="892" mass="103464">PDHNEFAPAAEAAPDNMNGWVERDEDEEDSKEDPKIEEEEGEEMEIKDEMNDPEIINPYEIEEGELPPPPAESDTSFDTEPEVKVEEEDENEATTTGTITRAPYHVQPFSGTTYVGSGSSRKVFSPGLMGKDVDILHRKVKSLAQQMFERANTEYSTLKRLSKIDRYLGKFNIERRNETREHYELKQIVSTLEDQMQRLMLEDKEEKERLKKKLKVSQKEKEQMEQAFCHLVDWIRKHFGVEIPPCMDDGDVTTQNNAHPYEPRGSPQRASQANARGKEAMLTKLEAKVATRGLEAANRIPWTEMKRLMTKEFCPIEEIQRMKHELWNLKVKDFNMPAYTQRFHELALLCPKMVPSKRKKNHQRQRNVWAMTTAPAEQGGYAGNKSLCNHWRKDTQGTIARRRKIHKDGLVSETIRRYSMWQEGLKIHRKRLPVVCGACNRERTKGEAFGRVEFRIELMPGAAPVARAPYRFIEGFSLISKPLTKLTQKNKKYEWGKDEEQAFHLLKQKLCGAPILALPEGSEDFVVYCDASRNGFGAVLMQREKVIAYASWQLRTHEENYATHDLELGAMKELNTRQRRWIELLSNYDCEIRYHPGKANVVADALSRKEREPFRVRALVMTAHPSLPEQICKAQSEAMKNKNVNAENLGRLIKQIFEICSDGTKYFDKRVWLPRYGGLRNLIMQESHKSKYSIHPGSNKMYQDLKQHYWWQNIKADIATYVCKCLTCAKSEVGDSQLTGPEMIRETTEKIVQIKNRLLTVRSRQKSYADVRRRPLEFDVGDNVMLKVSPWKGVIRFGKREKLSPRYISPFKVLKKVGLVAYKLELPRELQGIHNTFHVSNLKKCLSEESLIIPLDEIQLDDKLHFIEEPVEIMDREAKRLKQSHIPIVKVR</sequence>
<feature type="coiled-coil region" evidence="1">
    <location>
        <begin position="189"/>
        <end position="227"/>
    </location>
</feature>
<accession>A0A699HZ97</accession>
<feature type="non-terminal residue" evidence="7">
    <location>
        <position position="1"/>
    </location>
</feature>
<dbReference type="InterPro" id="IPR043128">
    <property type="entry name" value="Rev_trsase/Diguanyl_cyclase"/>
</dbReference>
<dbReference type="InterPro" id="IPR005162">
    <property type="entry name" value="Retrotrans_gag_dom"/>
</dbReference>
<dbReference type="SUPFAM" id="SSF56672">
    <property type="entry name" value="DNA/RNA polymerases"/>
    <property type="match status" value="1"/>
</dbReference>
<feature type="domain" description="Reverse transcriptase/retrotransposon-derived protein RNase H-like" evidence="4">
    <location>
        <begin position="495"/>
        <end position="582"/>
    </location>
</feature>
<evidence type="ECO:0000313" key="7">
    <source>
        <dbReference type="EMBL" id="GEY94841.1"/>
    </source>
</evidence>
<name>A0A699HZ97_TANCI</name>
<dbReference type="InterPro" id="IPR041588">
    <property type="entry name" value="Integrase_H2C2"/>
</dbReference>
<keyword evidence="1" id="KW-0175">Coiled coil</keyword>
<protein>
    <submittedName>
        <fullName evidence="7">Putative reverse transcriptase domain, ribonuclease H-like domain, aspartic peptidase domain protein</fullName>
    </submittedName>
</protein>
<dbReference type="Gene3D" id="3.30.70.270">
    <property type="match status" value="1"/>
</dbReference>
<dbReference type="Pfam" id="PF24626">
    <property type="entry name" value="SH3_Tf2-1"/>
    <property type="match status" value="1"/>
</dbReference>
<comment type="caution">
    <text evidence="7">The sequence shown here is derived from an EMBL/GenBank/DDBJ whole genome shotgun (WGS) entry which is preliminary data.</text>
</comment>
<evidence type="ECO:0000259" key="3">
    <source>
        <dbReference type="Pfam" id="PF03732"/>
    </source>
</evidence>
<dbReference type="Gene3D" id="1.10.340.70">
    <property type="match status" value="1"/>
</dbReference>
<feature type="domain" description="Retrotransposon gag" evidence="3">
    <location>
        <begin position="298"/>
        <end position="357"/>
    </location>
</feature>
<dbReference type="PANTHER" id="PTHR46148">
    <property type="entry name" value="CHROMO DOMAIN-CONTAINING PROTEIN"/>
    <property type="match status" value="1"/>
</dbReference>
<evidence type="ECO:0000259" key="5">
    <source>
        <dbReference type="Pfam" id="PF17921"/>
    </source>
</evidence>
<evidence type="ECO:0000256" key="1">
    <source>
        <dbReference type="SAM" id="Coils"/>
    </source>
</evidence>
<dbReference type="EMBL" id="BKCJ010225369">
    <property type="protein sequence ID" value="GEY94841.1"/>
    <property type="molecule type" value="Genomic_DNA"/>
</dbReference>
<dbReference type="InterPro" id="IPR043502">
    <property type="entry name" value="DNA/RNA_pol_sf"/>
</dbReference>
<feature type="region of interest" description="Disordered" evidence="2">
    <location>
        <begin position="1"/>
        <end position="96"/>
    </location>
</feature>
<dbReference type="InterPro" id="IPR041577">
    <property type="entry name" value="RT_RNaseH_2"/>
</dbReference>
<dbReference type="PANTHER" id="PTHR46148:SF59">
    <property type="entry name" value="NUCLEOTIDYLTRANSFERASE, RIBONUCLEASE H"/>
    <property type="match status" value="1"/>
</dbReference>
<evidence type="ECO:0000259" key="4">
    <source>
        <dbReference type="Pfam" id="PF17919"/>
    </source>
</evidence>
<dbReference type="GO" id="GO:0003964">
    <property type="term" value="F:RNA-directed DNA polymerase activity"/>
    <property type="evidence" value="ECO:0007669"/>
    <property type="project" value="UniProtKB-KW"/>
</dbReference>
<feature type="domain" description="Integrase zinc-binding" evidence="5">
    <location>
        <begin position="679"/>
        <end position="731"/>
    </location>
</feature>
<organism evidence="7">
    <name type="scientific">Tanacetum cinerariifolium</name>
    <name type="common">Dalmatian daisy</name>
    <name type="synonym">Chrysanthemum cinerariifolium</name>
    <dbReference type="NCBI Taxonomy" id="118510"/>
    <lineage>
        <taxon>Eukaryota</taxon>
        <taxon>Viridiplantae</taxon>
        <taxon>Streptophyta</taxon>
        <taxon>Embryophyta</taxon>
        <taxon>Tracheophyta</taxon>
        <taxon>Spermatophyta</taxon>
        <taxon>Magnoliopsida</taxon>
        <taxon>eudicotyledons</taxon>
        <taxon>Gunneridae</taxon>
        <taxon>Pentapetalae</taxon>
        <taxon>asterids</taxon>
        <taxon>campanulids</taxon>
        <taxon>Asterales</taxon>
        <taxon>Asteraceae</taxon>
        <taxon>Asteroideae</taxon>
        <taxon>Anthemideae</taxon>
        <taxon>Anthemidinae</taxon>
        <taxon>Tanacetum</taxon>
    </lineage>
</organism>
<keyword evidence="7" id="KW-0548">Nucleotidyltransferase</keyword>